<dbReference type="EMBL" id="BAAAPU010000004">
    <property type="protein sequence ID" value="GAA1974875.1"/>
    <property type="molecule type" value="Genomic_DNA"/>
</dbReference>
<dbReference type="Gene3D" id="3.40.50.150">
    <property type="entry name" value="Vaccinia Virus protein VP39"/>
    <property type="match status" value="1"/>
</dbReference>
<gene>
    <name evidence="6" type="primary">rlmC</name>
    <name evidence="6" type="ORF">GCM10009817_13840</name>
</gene>
<evidence type="ECO:0000256" key="5">
    <source>
        <dbReference type="PROSITE-ProRule" id="PRU10015"/>
    </source>
</evidence>
<dbReference type="InterPro" id="IPR029063">
    <property type="entry name" value="SAM-dependent_MTases_sf"/>
</dbReference>
<reference evidence="6 7" key="1">
    <citation type="journal article" date="2019" name="Int. J. Syst. Evol. Microbiol.">
        <title>The Global Catalogue of Microorganisms (GCM) 10K type strain sequencing project: providing services to taxonomists for standard genome sequencing and annotation.</title>
        <authorList>
            <consortium name="The Broad Institute Genomics Platform"/>
            <consortium name="The Broad Institute Genome Sequencing Center for Infectious Disease"/>
            <person name="Wu L."/>
            <person name="Ma J."/>
        </authorList>
    </citation>
    <scope>NUCLEOTIDE SEQUENCE [LARGE SCALE GENOMIC DNA]</scope>
    <source>
        <strain evidence="6 7">JCM 15628</strain>
    </source>
</reference>
<evidence type="ECO:0000256" key="2">
    <source>
        <dbReference type="ARBA" id="ARBA00022679"/>
    </source>
</evidence>
<keyword evidence="7" id="KW-1185">Reference proteome</keyword>
<dbReference type="PANTHER" id="PTHR11061">
    <property type="entry name" value="RNA M5U METHYLTRANSFERASE"/>
    <property type="match status" value="1"/>
</dbReference>
<accession>A0ABN2RUX5</accession>
<feature type="binding site" evidence="4">
    <location>
        <position position="212"/>
    </location>
    <ligand>
        <name>S-adenosyl-L-methionine</name>
        <dbReference type="ChEBI" id="CHEBI:59789"/>
    </ligand>
</feature>
<protein>
    <submittedName>
        <fullName evidence="6">23S rRNA (Uracil(747)-C(5))-methyltransferase RlmC</fullName>
    </submittedName>
</protein>
<dbReference type="Proteomes" id="UP001500013">
    <property type="component" value="Unassembled WGS sequence"/>
</dbReference>
<dbReference type="Pfam" id="PF05958">
    <property type="entry name" value="tRNA_U5-meth_tr"/>
    <property type="match status" value="1"/>
</dbReference>
<keyword evidence="2 4" id="KW-0808">Transferase</keyword>
<feature type="active site" evidence="5">
    <location>
        <position position="348"/>
    </location>
</feature>
<comment type="similarity">
    <text evidence="4">Belongs to the class I-like SAM-binding methyltransferase superfamily. RNA M5U methyltransferase family.</text>
</comment>
<dbReference type="CDD" id="cd02440">
    <property type="entry name" value="AdoMet_MTases"/>
    <property type="match status" value="1"/>
</dbReference>
<dbReference type="InterPro" id="IPR010280">
    <property type="entry name" value="U5_MeTrfase_fam"/>
</dbReference>
<comment type="caution">
    <text evidence="6">The sequence shown here is derived from an EMBL/GenBank/DDBJ whole genome shotgun (WGS) entry which is preliminary data.</text>
</comment>
<evidence type="ECO:0000256" key="4">
    <source>
        <dbReference type="PROSITE-ProRule" id="PRU01024"/>
    </source>
</evidence>
<evidence type="ECO:0000313" key="6">
    <source>
        <dbReference type="EMBL" id="GAA1974875.1"/>
    </source>
</evidence>
<dbReference type="PROSITE" id="PS01230">
    <property type="entry name" value="TRMA_1"/>
    <property type="match status" value="1"/>
</dbReference>
<dbReference type="PROSITE" id="PS51687">
    <property type="entry name" value="SAM_MT_RNA_M5U"/>
    <property type="match status" value="1"/>
</dbReference>
<dbReference type="SUPFAM" id="SSF53335">
    <property type="entry name" value="S-adenosyl-L-methionine-dependent methyltransferases"/>
    <property type="match status" value="1"/>
</dbReference>
<sequence>MQCDYFDAARCRSCTLMGVPYAGQLAAKQRHVVDVLAAVTPGVTWLPAHAGPESQFRNKAKLVVGGSPGAVTVGILDRGGAGIDLRHCGLYEPGLAELVPRVAALLDVLGLEPYDVPSRRGEVKHVLLTHSPDGEAMIRFVLRSQKHVALLRSRLPVVLDALPEVRVVSVNLQPEHKAITEGDVELVLTDADVLPMRLGDVELFLRPNSFFQTNTGVATALYEQARDWVARVDPGVVLDLYCGVGGFALQAAVAPGRRERVVRGVEVAPEAIESARRSAAALVASGATGAALDFTVGDATDVTLLPDVADGTGPASLVVVNPPRRGIGPGLAAWLEDSAATHVLYSSCNVDSLARDLAAMPSLRAREARLFDMFPQTSHHEVAVLLERVGTDATRA</sequence>
<dbReference type="PANTHER" id="PTHR11061:SF30">
    <property type="entry name" value="TRNA (URACIL(54)-C(5))-METHYLTRANSFERASE"/>
    <property type="match status" value="1"/>
</dbReference>
<proteinExistence type="inferred from homology"/>
<dbReference type="RefSeq" id="WP_344059811.1">
    <property type="nucleotide sequence ID" value="NZ_BAAAPU010000004.1"/>
</dbReference>
<feature type="active site" description="Nucleophile" evidence="4">
    <location>
        <position position="348"/>
    </location>
</feature>
<name>A0ABN2RUX5_9MICO</name>
<evidence type="ECO:0000256" key="3">
    <source>
        <dbReference type="ARBA" id="ARBA00022691"/>
    </source>
</evidence>
<dbReference type="InterPro" id="IPR030390">
    <property type="entry name" value="MeTrfase_TrmA_AS"/>
</dbReference>
<feature type="binding site" evidence="4">
    <location>
        <position position="321"/>
    </location>
    <ligand>
        <name>S-adenosyl-L-methionine</name>
        <dbReference type="ChEBI" id="CHEBI:59789"/>
    </ligand>
</feature>
<keyword evidence="1 4" id="KW-0489">Methyltransferase</keyword>
<keyword evidence="3 4" id="KW-0949">S-adenosyl-L-methionine</keyword>
<evidence type="ECO:0000256" key="1">
    <source>
        <dbReference type="ARBA" id="ARBA00022603"/>
    </source>
</evidence>
<organism evidence="6 7">
    <name type="scientific">Terrabacter lapilli</name>
    <dbReference type="NCBI Taxonomy" id="436231"/>
    <lineage>
        <taxon>Bacteria</taxon>
        <taxon>Bacillati</taxon>
        <taxon>Actinomycetota</taxon>
        <taxon>Actinomycetes</taxon>
        <taxon>Micrococcales</taxon>
        <taxon>Intrasporangiaceae</taxon>
        <taxon>Terrabacter</taxon>
    </lineage>
</organism>
<feature type="binding site" evidence="4">
    <location>
        <position position="266"/>
    </location>
    <ligand>
        <name>S-adenosyl-L-methionine</name>
        <dbReference type="ChEBI" id="CHEBI:59789"/>
    </ligand>
</feature>
<feature type="binding site" evidence="4">
    <location>
        <position position="241"/>
    </location>
    <ligand>
        <name>S-adenosyl-L-methionine</name>
        <dbReference type="ChEBI" id="CHEBI:59789"/>
    </ligand>
</feature>
<evidence type="ECO:0000313" key="7">
    <source>
        <dbReference type="Proteomes" id="UP001500013"/>
    </source>
</evidence>
<dbReference type="Gene3D" id="2.40.50.1070">
    <property type="match status" value="1"/>
</dbReference>